<protein>
    <submittedName>
        <fullName evidence="1">Uncharacterized protein</fullName>
    </submittedName>
</protein>
<reference evidence="1" key="2">
    <citation type="submission" date="2022-03" db="EMBL/GenBank/DDBJ databases">
        <title>Draft title - Genomic analysis of global carrot germplasm unveils the trajectory of domestication and the origin of high carotenoid orange carrot.</title>
        <authorList>
            <person name="Iorizzo M."/>
            <person name="Ellison S."/>
            <person name="Senalik D."/>
            <person name="Macko-Podgorni A."/>
            <person name="Grzebelus D."/>
            <person name="Bostan H."/>
            <person name="Rolling W."/>
            <person name="Curaba J."/>
            <person name="Simon P."/>
        </authorList>
    </citation>
    <scope>NUCLEOTIDE SEQUENCE</scope>
    <source>
        <tissue evidence="1">Leaf</tissue>
    </source>
</reference>
<sequence>MEGWGSAFRWVEVSMSLPTSLFRWPRLLLSGFLPSWRPEDIHRFMPTLDFSIIDTLLWSVISALESVAIVFMLCFFYIFCGCTI</sequence>
<keyword evidence="2" id="KW-1185">Reference proteome</keyword>
<dbReference type="EMBL" id="CP093344">
    <property type="protein sequence ID" value="WOG86916.1"/>
    <property type="molecule type" value="Genomic_DNA"/>
</dbReference>
<reference evidence="1" key="1">
    <citation type="journal article" date="2016" name="Nat. Genet.">
        <title>A high-quality carrot genome assembly provides new insights into carotenoid accumulation and asterid genome evolution.</title>
        <authorList>
            <person name="Iorizzo M."/>
            <person name="Ellison S."/>
            <person name="Senalik D."/>
            <person name="Zeng P."/>
            <person name="Satapoomin P."/>
            <person name="Huang J."/>
            <person name="Bowman M."/>
            <person name="Iovene M."/>
            <person name="Sanseverino W."/>
            <person name="Cavagnaro P."/>
            <person name="Yildiz M."/>
            <person name="Macko-Podgorni A."/>
            <person name="Moranska E."/>
            <person name="Grzebelus E."/>
            <person name="Grzebelus D."/>
            <person name="Ashrafi H."/>
            <person name="Zheng Z."/>
            <person name="Cheng S."/>
            <person name="Spooner D."/>
            <person name="Van Deynze A."/>
            <person name="Simon P."/>
        </authorList>
    </citation>
    <scope>NUCLEOTIDE SEQUENCE</scope>
    <source>
        <tissue evidence="1">Leaf</tissue>
    </source>
</reference>
<evidence type="ECO:0000313" key="1">
    <source>
        <dbReference type="EMBL" id="WOG86916.1"/>
    </source>
</evidence>
<proteinExistence type="predicted"/>
<evidence type="ECO:0000313" key="2">
    <source>
        <dbReference type="Proteomes" id="UP000077755"/>
    </source>
</evidence>
<organism evidence="1 2">
    <name type="scientific">Daucus carota subsp. sativus</name>
    <name type="common">Carrot</name>
    <dbReference type="NCBI Taxonomy" id="79200"/>
    <lineage>
        <taxon>Eukaryota</taxon>
        <taxon>Viridiplantae</taxon>
        <taxon>Streptophyta</taxon>
        <taxon>Embryophyta</taxon>
        <taxon>Tracheophyta</taxon>
        <taxon>Spermatophyta</taxon>
        <taxon>Magnoliopsida</taxon>
        <taxon>eudicotyledons</taxon>
        <taxon>Gunneridae</taxon>
        <taxon>Pentapetalae</taxon>
        <taxon>asterids</taxon>
        <taxon>campanulids</taxon>
        <taxon>Apiales</taxon>
        <taxon>Apiaceae</taxon>
        <taxon>Apioideae</taxon>
        <taxon>Scandiceae</taxon>
        <taxon>Daucinae</taxon>
        <taxon>Daucus</taxon>
        <taxon>Daucus sect. Daucus</taxon>
    </lineage>
</organism>
<gene>
    <name evidence="1" type="ORF">DCAR_0206135</name>
</gene>
<dbReference type="PANTHER" id="PTHR33726">
    <property type="entry name" value="TRANSMEMBRANE PROTEIN"/>
    <property type="match status" value="1"/>
</dbReference>
<dbReference type="Proteomes" id="UP000077755">
    <property type="component" value="Chromosome 2"/>
</dbReference>
<dbReference type="AlphaFoldDB" id="A0A162AR13"/>
<name>A0A162AR13_DAUCS</name>
<dbReference type="PANTHER" id="PTHR33726:SF19">
    <property type="entry name" value="OS03G0313800 PROTEIN"/>
    <property type="match status" value="1"/>
</dbReference>
<dbReference type="OMA" id="IDDVVWT"/>
<dbReference type="Gramene" id="KZN04603">
    <property type="protein sequence ID" value="KZN04603"/>
    <property type="gene ID" value="DCAR_005440"/>
</dbReference>
<accession>A0A162AR13</accession>